<evidence type="ECO:0000313" key="3">
    <source>
        <dbReference type="Proteomes" id="UP000268096"/>
    </source>
</evidence>
<proteinExistence type="predicted"/>
<feature type="compositionally biased region" description="Basic and acidic residues" evidence="1">
    <location>
        <begin position="95"/>
        <end position="111"/>
    </location>
</feature>
<name>A0A0P9ZVI0_PSESX</name>
<organism evidence="2 3">
    <name type="scientific">Pseudomonas syringae pv. solidagae</name>
    <dbReference type="NCBI Taxonomy" id="264458"/>
    <lineage>
        <taxon>Bacteria</taxon>
        <taxon>Pseudomonadati</taxon>
        <taxon>Pseudomonadota</taxon>
        <taxon>Gammaproteobacteria</taxon>
        <taxon>Pseudomonadales</taxon>
        <taxon>Pseudomonadaceae</taxon>
        <taxon>Pseudomonas</taxon>
        <taxon>Pseudomonas syringae</taxon>
    </lineage>
</organism>
<dbReference type="Proteomes" id="UP000268096">
    <property type="component" value="Unassembled WGS sequence"/>
</dbReference>
<gene>
    <name evidence="2" type="ORF">ALP48_00346</name>
</gene>
<accession>A0A0P9ZVI0</accession>
<evidence type="ECO:0000313" key="2">
    <source>
        <dbReference type="EMBL" id="RMT39553.1"/>
    </source>
</evidence>
<comment type="caution">
    <text evidence="2">The sequence shown here is derived from an EMBL/GenBank/DDBJ whole genome shotgun (WGS) entry which is preliminary data.</text>
</comment>
<feature type="region of interest" description="Disordered" evidence="1">
    <location>
        <begin position="86"/>
        <end position="111"/>
    </location>
</feature>
<sequence>MKNHAVTASDCLKRWAHWLDGLADHLVVQAKTNHWECGLGLPSGHNIIGRGDDASLAVRNFIKDLVEQIPAPLVPCERENVRGVSLPMPALQPGRQEKPMHNKDEVKRMDTKPRRETIGVTTKRSFHTTLTLLAEDRGVAKAEFARELLQQGLERFECSMETKNPSSLLRTYEQAAQSYEGESEQWSLRLDRPLAKWVRMIAKEFEKSSSQIASFLLAESLQREGLSPIVAAVISTSDISAAEASNSHHPSRWVDYSSTEFDEALSVINSWQRPKRARELSERAGLGGQRDLVCQILQGETMAPPVVLGVIANHIQLPIELLVASFSSNYQSRSVPMFKSTQRKPQLTMHPRSWSDAVKALNLPAEEEQALLALES</sequence>
<dbReference type="AlphaFoldDB" id="A0A0P9ZVI0"/>
<evidence type="ECO:0000256" key="1">
    <source>
        <dbReference type="SAM" id="MobiDB-lite"/>
    </source>
</evidence>
<dbReference type="EMBL" id="RBTH01000373">
    <property type="protein sequence ID" value="RMT39553.1"/>
    <property type="molecule type" value="Genomic_DNA"/>
</dbReference>
<reference evidence="2 3" key="1">
    <citation type="submission" date="2018-08" db="EMBL/GenBank/DDBJ databases">
        <title>Recombination of ecologically and evolutionarily significant loci maintains genetic cohesion in the Pseudomonas syringae species complex.</title>
        <authorList>
            <person name="Dillon M."/>
            <person name="Thakur S."/>
            <person name="Almeida R.N.D."/>
            <person name="Weir B.S."/>
            <person name="Guttman D.S."/>
        </authorList>
    </citation>
    <scope>NUCLEOTIDE SEQUENCE [LARGE SCALE GENOMIC DNA]</scope>
    <source>
        <strain evidence="2 3">ICMP 16926</strain>
    </source>
</reference>
<protein>
    <submittedName>
        <fullName evidence="2">Uncharacterized protein</fullName>
    </submittedName>
</protein>